<dbReference type="OMA" id="SATWTHE"/>
<evidence type="ECO:0000313" key="2">
    <source>
        <dbReference type="Proteomes" id="UP000030745"/>
    </source>
</evidence>
<dbReference type="GeneID" id="24132275"/>
<sequence>MKSLELDSTERAALVARATSGIDELITWAQEPSRSKMYPKSATWTHEACRCELDMHDAGSLDDLVTLYRSADDDAAVAGHVHADKVQTFSSFKAGGLHVALQWGIFQAPFPIMHDRDATFLECSKKFTDANGRRGFARLITSWEMGSMGEGYVRVDLRAWGVVLLETSDPNVLHASTLVDVDWKGHVTTCTATRMTSRLAQSIKHLPSILRASKKAAQHRCFMCRSKPRICDAHSKLTPCESCAKPLCDNCRGISQRLSGATACLVCVCKARDEAMTRSTALSDASTVESELRSPTAWEWTTEPGPVDLGYLSEYRSRPTALHSKK</sequence>
<gene>
    <name evidence="1" type="ORF">SPRG_10152</name>
</gene>
<dbReference type="OrthoDB" id="63329at2759"/>
<dbReference type="Proteomes" id="UP000030745">
    <property type="component" value="Unassembled WGS sequence"/>
</dbReference>
<proteinExistence type="predicted"/>
<dbReference type="KEGG" id="spar:SPRG_10152"/>
<dbReference type="AlphaFoldDB" id="A0A067C642"/>
<dbReference type="Gene3D" id="3.30.530.20">
    <property type="match status" value="1"/>
</dbReference>
<name>A0A067C642_SAPPC</name>
<dbReference type="EMBL" id="KK583240">
    <property type="protein sequence ID" value="KDO24620.1"/>
    <property type="molecule type" value="Genomic_DNA"/>
</dbReference>
<dbReference type="RefSeq" id="XP_012204688.1">
    <property type="nucleotide sequence ID" value="XM_012349298.1"/>
</dbReference>
<evidence type="ECO:0000313" key="1">
    <source>
        <dbReference type="EMBL" id="KDO24620.1"/>
    </source>
</evidence>
<keyword evidence="2" id="KW-1185">Reference proteome</keyword>
<organism evidence="1 2">
    <name type="scientific">Saprolegnia parasitica (strain CBS 223.65)</name>
    <dbReference type="NCBI Taxonomy" id="695850"/>
    <lineage>
        <taxon>Eukaryota</taxon>
        <taxon>Sar</taxon>
        <taxon>Stramenopiles</taxon>
        <taxon>Oomycota</taxon>
        <taxon>Saprolegniomycetes</taxon>
        <taxon>Saprolegniales</taxon>
        <taxon>Saprolegniaceae</taxon>
        <taxon>Saprolegnia</taxon>
    </lineage>
</organism>
<dbReference type="InterPro" id="IPR023393">
    <property type="entry name" value="START-like_dom_sf"/>
</dbReference>
<accession>A0A067C642</accession>
<evidence type="ECO:0008006" key="3">
    <source>
        <dbReference type="Google" id="ProtNLM"/>
    </source>
</evidence>
<protein>
    <recommendedName>
        <fullName evidence="3">START domain-containing protein</fullName>
    </recommendedName>
</protein>
<dbReference type="VEuPathDB" id="FungiDB:SPRG_10152"/>
<reference evidence="1 2" key="1">
    <citation type="journal article" date="2013" name="PLoS Genet.">
        <title>Distinctive expansion of potential virulence genes in the genome of the oomycete fish pathogen Saprolegnia parasitica.</title>
        <authorList>
            <person name="Jiang R.H."/>
            <person name="de Bruijn I."/>
            <person name="Haas B.J."/>
            <person name="Belmonte R."/>
            <person name="Lobach L."/>
            <person name="Christie J."/>
            <person name="van den Ackerveken G."/>
            <person name="Bottin A."/>
            <person name="Bulone V."/>
            <person name="Diaz-Moreno S.M."/>
            <person name="Dumas B."/>
            <person name="Fan L."/>
            <person name="Gaulin E."/>
            <person name="Govers F."/>
            <person name="Grenville-Briggs L.J."/>
            <person name="Horner N.R."/>
            <person name="Levin J.Z."/>
            <person name="Mammella M."/>
            <person name="Meijer H.J."/>
            <person name="Morris P."/>
            <person name="Nusbaum C."/>
            <person name="Oome S."/>
            <person name="Phillips A.J."/>
            <person name="van Rooyen D."/>
            <person name="Rzeszutek E."/>
            <person name="Saraiva M."/>
            <person name="Secombes C.J."/>
            <person name="Seidl M.F."/>
            <person name="Snel B."/>
            <person name="Stassen J.H."/>
            <person name="Sykes S."/>
            <person name="Tripathy S."/>
            <person name="van den Berg H."/>
            <person name="Vega-Arreguin J.C."/>
            <person name="Wawra S."/>
            <person name="Young S.K."/>
            <person name="Zeng Q."/>
            <person name="Dieguez-Uribeondo J."/>
            <person name="Russ C."/>
            <person name="Tyler B.M."/>
            <person name="van West P."/>
        </authorList>
    </citation>
    <scope>NUCLEOTIDE SEQUENCE [LARGE SCALE GENOMIC DNA]</scope>
    <source>
        <strain evidence="1 2">CBS 223.65</strain>
    </source>
</reference>